<reference evidence="2" key="1">
    <citation type="submission" date="2022-08" db="EMBL/GenBank/DDBJ databases">
        <title>Novel sulfate-reducing endosymbionts in the free-living metamonad Anaeramoeba.</title>
        <authorList>
            <person name="Jerlstrom-Hultqvist J."/>
            <person name="Cepicka I."/>
            <person name="Gallot-Lavallee L."/>
            <person name="Salas-Leiva D."/>
            <person name="Curtis B.A."/>
            <person name="Zahonova K."/>
            <person name="Pipaliya S."/>
            <person name="Dacks J."/>
            <person name="Roger A.J."/>
        </authorList>
    </citation>
    <scope>NUCLEOTIDE SEQUENCE</scope>
    <source>
        <strain evidence="2">Schooner1</strain>
    </source>
</reference>
<dbReference type="EMBL" id="JAOAOG010000004">
    <property type="protein sequence ID" value="KAJ6255476.1"/>
    <property type="molecule type" value="Genomic_DNA"/>
</dbReference>
<organism evidence="2 3">
    <name type="scientific">Anaeramoeba flamelloides</name>
    <dbReference type="NCBI Taxonomy" id="1746091"/>
    <lineage>
        <taxon>Eukaryota</taxon>
        <taxon>Metamonada</taxon>
        <taxon>Anaeramoebidae</taxon>
        <taxon>Anaeramoeba</taxon>
    </lineage>
</organism>
<dbReference type="Proteomes" id="UP001150062">
    <property type="component" value="Unassembled WGS sequence"/>
</dbReference>
<dbReference type="Pfam" id="PF00882">
    <property type="entry name" value="Zn_dep_PLPC"/>
    <property type="match status" value="1"/>
</dbReference>
<proteinExistence type="predicted"/>
<feature type="domain" description="Phospholipase C/D" evidence="1">
    <location>
        <begin position="25"/>
        <end position="101"/>
    </location>
</feature>
<name>A0ABQ8ZFE3_9EUKA</name>
<protein>
    <recommendedName>
        <fullName evidence="1">Phospholipase C/D domain-containing protein</fullName>
    </recommendedName>
</protein>
<dbReference type="InterPro" id="IPR029002">
    <property type="entry name" value="PLPC/GPLD1"/>
</dbReference>
<comment type="caution">
    <text evidence="2">The sequence shown here is derived from an EMBL/GenBank/DDBJ whole genome shotgun (WGS) entry which is preliminary data.</text>
</comment>
<keyword evidence="3" id="KW-1185">Reference proteome</keyword>
<accession>A0ABQ8ZFE3</accession>
<sequence length="265" mass="30193">MSHSCSVLLSDDSLSNRNWTRCVDNKSKLSYILGSFSPDIFTHELGNGYFHSFKFGQFMYNRAIEFGKSKYKSSDVDHVSFAKGFLSHLTQDHAAHHYSSFLLPVNDQNLELAADAFEYATFQPSAVSVPNYPEGLSTFLSDCTNAFHHSWNWWDGSVPDYDQETIQNAADAFLNMILKETAGLLVEIPIMFNSMQIYGTCQRDNQLDAKNDFLRARKFSISWTGLAIDQIQKNLCQIQDLACLNNEMIKLYDTDFYEKGNTICL</sequence>
<evidence type="ECO:0000313" key="2">
    <source>
        <dbReference type="EMBL" id="KAJ6255476.1"/>
    </source>
</evidence>
<gene>
    <name evidence="2" type="ORF">M0813_11352</name>
</gene>
<evidence type="ECO:0000259" key="1">
    <source>
        <dbReference type="Pfam" id="PF00882"/>
    </source>
</evidence>
<evidence type="ECO:0000313" key="3">
    <source>
        <dbReference type="Proteomes" id="UP001150062"/>
    </source>
</evidence>